<dbReference type="InterPro" id="IPR027558">
    <property type="entry name" value="Pre_pil_HX9DG_C"/>
</dbReference>
<organism evidence="2 3">
    <name type="scientific">Planctomicrobium piriforme</name>
    <dbReference type="NCBI Taxonomy" id="1576369"/>
    <lineage>
        <taxon>Bacteria</taxon>
        <taxon>Pseudomonadati</taxon>
        <taxon>Planctomycetota</taxon>
        <taxon>Planctomycetia</taxon>
        <taxon>Planctomycetales</taxon>
        <taxon>Planctomycetaceae</taxon>
        <taxon>Planctomicrobium</taxon>
    </lineage>
</organism>
<sequence>MTRSCSFRRARAFTLIELLVVIAIIAILVALLLPAVQSAREAARRSQCKNNLHQLALGIHNYNDVYGLCPLANTASDSKYRTPWGAAILPQIDQAGLFNLLSPGSSELMSPNTTSIAVFKCPSDPNADLIFHSDGGTLTWTKQRQGASNDCWPVRSLSQITDSGTGTALCAAANYVMTSHAAVDFSMDKIVKNQGTSNFLLIGERQSKGQPTTWLGKFSGYVGNPAYAGWPQTTVVVGSTDQCAASSTSTGPNTSGLTTLGSFVTRFNASPASASSEHNGGCHFSMADGSVRFIADTIDAETQTKIARLGKAGAIGEF</sequence>
<reference evidence="3" key="1">
    <citation type="submission" date="2016-10" db="EMBL/GenBank/DDBJ databases">
        <authorList>
            <person name="Varghese N."/>
            <person name="Submissions S."/>
        </authorList>
    </citation>
    <scope>NUCLEOTIDE SEQUENCE [LARGE SCALE GENOMIC DNA]</scope>
    <source>
        <strain evidence="3">DSM 26348</strain>
    </source>
</reference>
<dbReference type="SUPFAM" id="SSF54523">
    <property type="entry name" value="Pili subunits"/>
    <property type="match status" value="1"/>
</dbReference>
<dbReference type="InterPro" id="IPR011453">
    <property type="entry name" value="DUF1559"/>
</dbReference>
<dbReference type="Gene3D" id="3.30.700.10">
    <property type="entry name" value="Glycoprotein, Type 4 Pilin"/>
    <property type="match status" value="1"/>
</dbReference>
<dbReference type="AlphaFoldDB" id="A0A1I3J2P6"/>
<dbReference type="Pfam" id="PF07963">
    <property type="entry name" value="N_methyl"/>
    <property type="match status" value="1"/>
</dbReference>
<dbReference type="RefSeq" id="WP_092051387.1">
    <property type="nucleotide sequence ID" value="NZ_FOQD01000010.1"/>
</dbReference>
<accession>A0A1I3J2P6</accession>
<dbReference type="Pfam" id="PF07596">
    <property type="entry name" value="SBP_bac_10"/>
    <property type="match status" value="1"/>
</dbReference>
<protein>
    <submittedName>
        <fullName evidence="2">Prepilin-type N-terminal cleavage/methylation domain-containing protein/prepilin-type processing-associated H-X9-DG domain-containing protein</fullName>
    </submittedName>
</protein>
<keyword evidence="3" id="KW-1185">Reference proteome</keyword>
<proteinExistence type="predicted"/>
<dbReference type="Proteomes" id="UP000199518">
    <property type="component" value="Unassembled WGS sequence"/>
</dbReference>
<dbReference type="STRING" id="1576369.SAMN05421753_11037"/>
<evidence type="ECO:0000313" key="3">
    <source>
        <dbReference type="Proteomes" id="UP000199518"/>
    </source>
</evidence>
<dbReference type="NCBIfam" id="TIGR04294">
    <property type="entry name" value="pre_pil_HX9DG"/>
    <property type="match status" value="1"/>
</dbReference>
<dbReference type="NCBIfam" id="TIGR02532">
    <property type="entry name" value="IV_pilin_GFxxxE"/>
    <property type="match status" value="1"/>
</dbReference>
<dbReference type="InterPro" id="IPR012902">
    <property type="entry name" value="N_methyl_site"/>
</dbReference>
<dbReference type="PANTHER" id="PTHR30093">
    <property type="entry name" value="GENERAL SECRETION PATHWAY PROTEIN G"/>
    <property type="match status" value="1"/>
</dbReference>
<dbReference type="PANTHER" id="PTHR30093:SF2">
    <property type="entry name" value="TYPE II SECRETION SYSTEM PROTEIN H"/>
    <property type="match status" value="1"/>
</dbReference>
<feature type="domain" description="DUF1559" evidence="1">
    <location>
        <begin position="37"/>
        <end position="301"/>
    </location>
</feature>
<evidence type="ECO:0000313" key="2">
    <source>
        <dbReference type="EMBL" id="SFI54429.1"/>
    </source>
</evidence>
<dbReference type="OrthoDB" id="277292at2"/>
<dbReference type="EMBL" id="FOQD01000010">
    <property type="protein sequence ID" value="SFI54429.1"/>
    <property type="molecule type" value="Genomic_DNA"/>
</dbReference>
<evidence type="ECO:0000259" key="1">
    <source>
        <dbReference type="Pfam" id="PF07596"/>
    </source>
</evidence>
<dbReference type="InterPro" id="IPR045584">
    <property type="entry name" value="Pilin-like"/>
</dbReference>
<gene>
    <name evidence="2" type="ORF">SAMN05421753_11037</name>
</gene>
<name>A0A1I3J2P6_9PLAN</name>